<organism evidence="1 2">
    <name type="scientific">Azotobacter vinelandii (strain DJ / ATCC BAA-1303)</name>
    <dbReference type="NCBI Taxonomy" id="322710"/>
    <lineage>
        <taxon>Bacteria</taxon>
        <taxon>Pseudomonadati</taxon>
        <taxon>Pseudomonadota</taxon>
        <taxon>Gammaproteobacteria</taxon>
        <taxon>Pseudomonadales</taxon>
        <taxon>Pseudomonadaceae</taxon>
        <taxon>Azotobacter</taxon>
    </lineage>
</organism>
<dbReference type="EnsemblBacteria" id="ACO79513">
    <property type="protein sequence ID" value="ACO79513"/>
    <property type="gene ID" value="Avin_33630"/>
</dbReference>
<dbReference type="AlphaFoldDB" id="C1DPU2"/>
<evidence type="ECO:0000313" key="1">
    <source>
        <dbReference type="EMBL" id="ACO79513.1"/>
    </source>
</evidence>
<evidence type="ECO:0000313" key="2">
    <source>
        <dbReference type="Proteomes" id="UP000002424"/>
    </source>
</evidence>
<dbReference type="EMBL" id="CP001157">
    <property type="protein sequence ID" value="ACO79513.1"/>
    <property type="molecule type" value="Genomic_DNA"/>
</dbReference>
<name>C1DPU2_AZOVD</name>
<accession>C1DPU2</accession>
<protein>
    <submittedName>
        <fullName evidence="1">Uncharacterized protein</fullName>
    </submittedName>
</protein>
<sequence length="25" mass="2939">MHKFPFTLEPDGFSRNLEVMPVLYA</sequence>
<dbReference type="STRING" id="322710.Avin_33630"/>
<dbReference type="Proteomes" id="UP000002424">
    <property type="component" value="Chromosome"/>
</dbReference>
<proteinExistence type="predicted"/>
<reference evidence="1 2" key="1">
    <citation type="journal article" date="2009" name="J. Bacteriol.">
        <title>Genome sequence of Azotobacter vinelandii, an obligate aerobe specialized to support diverse anaerobic metabolic processes.</title>
        <authorList>
            <person name="Setubal J.C."/>
            <person name="dos Santos P."/>
            <person name="Goldman B.S."/>
            <person name="Ertesvag H."/>
            <person name="Espin G."/>
            <person name="Rubio L.M."/>
            <person name="Valla S."/>
            <person name="Almeida N.F."/>
            <person name="Balasubramanian D."/>
            <person name="Cromes L."/>
            <person name="Curatti L."/>
            <person name="Du Z."/>
            <person name="Godsy E."/>
            <person name="Goodner B."/>
            <person name="Hellner-Burris K."/>
            <person name="Hernandez J.A."/>
            <person name="Houmiel K."/>
            <person name="Imperial J."/>
            <person name="Kennedy C."/>
            <person name="Larson T.J."/>
            <person name="Latreille P."/>
            <person name="Ligon L.S."/>
            <person name="Lu J."/>
            <person name="Maerk M."/>
            <person name="Miller N.M."/>
            <person name="Norton S."/>
            <person name="O'Carroll I.P."/>
            <person name="Paulsen I."/>
            <person name="Raulfs E.C."/>
            <person name="Roemer R."/>
            <person name="Rosser J."/>
            <person name="Segura D."/>
            <person name="Slater S."/>
            <person name="Stricklin S.L."/>
            <person name="Studholme D.J."/>
            <person name="Sun J."/>
            <person name="Viana C.J."/>
            <person name="Wallin E."/>
            <person name="Wang B."/>
            <person name="Wheeler C."/>
            <person name="Zhu H."/>
            <person name="Dean D.R."/>
            <person name="Dixon R."/>
            <person name="Wood D."/>
        </authorList>
    </citation>
    <scope>NUCLEOTIDE SEQUENCE [LARGE SCALE GENOMIC DNA]</scope>
    <source>
        <strain evidence="2">DJ / ATCC BAA-1303</strain>
    </source>
</reference>
<dbReference type="KEGG" id="avn:Avin_33630"/>
<gene>
    <name evidence="1" type="ordered locus">Avin_33630</name>
</gene>
<keyword evidence="2" id="KW-1185">Reference proteome</keyword>
<dbReference type="HOGENOM" id="CLU_3418716_0_0_6"/>